<dbReference type="GO" id="GO:0004622">
    <property type="term" value="F:phosphatidylcholine lysophospholipase activity"/>
    <property type="evidence" value="ECO:0007669"/>
    <property type="project" value="UniProtKB-EC"/>
</dbReference>
<keyword evidence="2" id="KW-0378">Hydrolase</keyword>
<dbReference type="Pfam" id="PF13472">
    <property type="entry name" value="Lipase_GDSL_2"/>
    <property type="match status" value="1"/>
</dbReference>
<dbReference type="CDD" id="cd01822">
    <property type="entry name" value="Lysophospholipase_L1_like"/>
    <property type="match status" value="1"/>
</dbReference>
<reference evidence="2" key="1">
    <citation type="submission" date="2016-10" db="EMBL/GenBank/DDBJ databases">
        <title>Sequence of Gallionella enrichment culture.</title>
        <authorList>
            <person name="Poehlein A."/>
            <person name="Muehling M."/>
            <person name="Daniel R."/>
        </authorList>
    </citation>
    <scope>NUCLEOTIDE SEQUENCE</scope>
</reference>
<dbReference type="InterPro" id="IPR051532">
    <property type="entry name" value="Ester_Hydrolysis_Enzymes"/>
</dbReference>
<feature type="domain" description="SGNH hydrolase-type esterase" evidence="1">
    <location>
        <begin position="37"/>
        <end position="194"/>
    </location>
</feature>
<dbReference type="EC" id="3.1.2.-" evidence="2"/>
<dbReference type="Gene3D" id="3.40.50.1110">
    <property type="entry name" value="SGNH hydrolase"/>
    <property type="match status" value="1"/>
</dbReference>
<evidence type="ECO:0000259" key="1">
    <source>
        <dbReference type="Pfam" id="PF13472"/>
    </source>
</evidence>
<dbReference type="PANTHER" id="PTHR30383">
    <property type="entry name" value="THIOESTERASE 1/PROTEASE 1/LYSOPHOSPHOLIPASE L1"/>
    <property type="match status" value="1"/>
</dbReference>
<dbReference type="PANTHER" id="PTHR30383:SF24">
    <property type="entry name" value="THIOESTERASE 1_PROTEASE 1_LYSOPHOSPHOLIPASE L1"/>
    <property type="match status" value="1"/>
</dbReference>
<organism evidence="2">
    <name type="scientific">mine drainage metagenome</name>
    <dbReference type="NCBI Taxonomy" id="410659"/>
    <lineage>
        <taxon>unclassified sequences</taxon>
        <taxon>metagenomes</taxon>
        <taxon>ecological metagenomes</taxon>
    </lineage>
</organism>
<dbReference type="PROSITE" id="PS51257">
    <property type="entry name" value="PROKAR_LIPOPROTEIN"/>
    <property type="match status" value="1"/>
</dbReference>
<dbReference type="AlphaFoldDB" id="A0A1J5TN97"/>
<dbReference type="InterPro" id="IPR013830">
    <property type="entry name" value="SGNH_hydro"/>
</dbReference>
<accession>A0A1J5TN97</accession>
<proteinExistence type="predicted"/>
<dbReference type="InterPro" id="IPR036514">
    <property type="entry name" value="SGNH_hydro_sf"/>
</dbReference>
<dbReference type="SUPFAM" id="SSF52266">
    <property type="entry name" value="SGNH hydrolase"/>
    <property type="match status" value="1"/>
</dbReference>
<gene>
    <name evidence="2" type="primary">tesA_1</name>
    <name evidence="2" type="ORF">GALL_20110</name>
</gene>
<dbReference type="EC" id="3.1.1.5" evidence="2"/>
<dbReference type="EMBL" id="MLJW01000004">
    <property type="protein sequence ID" value="OIR17789.1"/>
    <property type="molecule type" value="Genomic_DNA"/>
</dbReference>
<evidence type="ECO:0000313" key="2">
    <source>
        <dbReference type="EMBL" id="OIR17789.1"/>
    </source>
</evidence>
<sequence>MKRFKNLFLIACLSILVIACGGNKHYAAIPAQSTVLILGDSLTYGTGADKDQDYASMLASDTGWNVINAGVPGNTSLNGLDRLPDLLSEHRVDLLIVELGGNDFLQHVPEEETTKNLKAILAQSKAKSIPTVLLAIPAFSPIGAAFGSLSDHPLYEKLAQETDTPLIAEVFSDVLSKNGLKSDQIHPNAEGYRIVEKGLRKALVKLGFLAKV</sequence>
<comment type="caution">
    <text evidence="2">The sequence shown here is derived from an EMBL/GenBank/DDBJ whole genome shotgun (WGS) entry which is preliminary data.</text>
</comment>
<name>A0A1J5TN97_9ZZZZ</name>
<protein>
    <submittedName>
        <fullName evidence="2">Acyl-CoA thioesterase I</fullName>
        <ecNumber evidence="2">3.1.1.5</ecNumber>
        <ecNumber evidence="2">3.1.2.-</ecNumber>
    </submittedName>
</protein>